<dbReference type="RefSeq" id="WP_062974574.1">
    <property type="nucleotide sequence ID" value="NZ_JAAXOS010000002.1"/>
</dbReference>
<comment type="caution">
    <text evidence="2">The sequence shown here is derived from an EMBL/GenBank/DDBJ whole genome shotgun (WGS) entry which is preliminary data.</text>
</comment>
<proteinExistence type="predicted"/>
<reference evidence="2 3" key="1">
    <citation type="submission" date="2020-04" db="EMBL/GenBank/DDBJ databases">
        <title>MicrobeNet Type strains.</title>
        <authorList>
            <person name="Nicholson A.C."/>
        </authorList>
    </citation>
    <scope>NUCLEOTIDE SEQUENCE [LARGE SCALE GENOMIC DNA]</scope>
    <source>
        <strain evidence="2 3">DSM 44956</strain>
    </source>
</reference>
<protein>
    <submittedName>
        <fullName evidence="2">Uncharacterized protein</fullName>
    </submittedName>
</protein>
<evidence type="ECO:0000313" key="2">
    <source>
        <dbReference type="EMBL" id="NKY25294.1"/>
    </source>
</evidence>
<dbReference type="EMBL" id="JAAXOS010000002">
    <property type="protein sequence ID" value="NKY25294.1"/>
    <property type="molecule type" value="Genomic_DNA"/>
</dbReference>
<dbReference type="Proteomes" id="UP000540698">
    <property type="component" value="Unassembled WGS sequence"/>
</dbReference>
<keyword evidence="3" id="KW-1185">Reference proteome</keyword>
<sequence length="111" mass="12043">MTATQIAVLCSLAGAAGLVATIGLMYGPANRRRRVGVAQHVIAEQLPARLLPTCPIGRPQQMPVEPLTVAEAHELMQRHRICEPAECVYKLAAFRTLIEAGYMRDPHTEGA</sequence>
<keyword evidence="1" id="KW-0812">Transmembrane</keyword>
<evidence type="ECO:0000256" key="1">
    <source>
        <dbReference type="SAM" id="Phobius"/>
    </source>
</evidence>
<feature type="transmembrane region" description="Helical" evidence="1">
    <location>
        <begin position="6"/>
        <end position="26"/>
    </location>
</feature>
<name>A0A7X6L0A3_9NOCA</name>
<accession>A0A7X6L0A3</accession>
<keyword evidence="1" id="KW-0472">Membrane</keyword>
<dbReference type="AlphaFoldDB" id="A0A7X6L0A3"/>
<keyword evidence="1" id="KW-1133">Transmembrane helix</keyword>
<evidence type="ECO:0000313" key="3">
    <source>
        <dbReference type="Proteomes" id="UP000540698"/>
    </source>
</evidence>
<organism evidence="2 3">
    <name type="scientific">Nocardia gamkensis</name>
    <dbReference type="NCBI Taxonomy" id="352869"/>
    <lineage>
        <taxon>Bacteria</taxon>
        <taxon>Bacillati</taxon>
        <taxon>Actinomycetota</taxon>
        <taxon>Actinomycetes</taxon>
        <taxon>Mycobacteriales</taxon>
        <taxon>Nocardiaceae</taxon>
        <taxon>Nocardia</taxon>
    </lineage>
</organism>
<gene>
    <name evidence="2" type="ORF">HGB38_03465</name>
</gene>